<sequence>MRIVGDATYDIVIDWLDDDCHPDVQLKRQLASITKIPFKCVKPVLFVPDETYWGRDIRELRKKWTRKSTFMAIHCRHRYVLKFYLDFEGDNFYFRFMLLGEHLVDENECTGSFCQFIHSFTCLKSWVKLVNNTELIAKLKQEWAPSHHRDYFYIANRERRTSFLRKHNVLHFTNKVCRLHEMDDRMEDEPYLRTHG</sequence>
<protein>
    <submittedName>
        <fullName evidence="1">Uncharacterized protein</fullName>
    </submittedName>
</protein>
<dbReference type="EMBL" id="CAEY01001014">
    <property type="status" value="NOT_ANNOTATED_CDS"/>
    <property type="molecule type" value="Genomic_DNA"/>
</dbReference>
<dbReference type="Proteomes" id="UP000015104">
    <property type="component" value="Unassembled WGS sequence"/>
</dbReference>
<organism evidence="1 2">
    <name type="scientific">Tetranychus urticae</name>
    <name type="common">Two-spotted spider mite</name>
    <dbReference type="NCBI Taxonomy" id="32264"/>
    <lineage>
        <taxon>Eukaryota</taxon>
        <taxon>Metazoa</taxon>
        <taxon>Ecdysozoa</taxon>
        <taxon>Arthropoda</taxon>
        <taxon>Chelicerata</taxon>
        <taxon>Arachnida</taxon>
        <taxon>Acari</taxon>
        <taxon>Acariformes</taxon>
        <taxon>Trombidiformes</taxon>
        <taxon>Prostigmata</taxon>
        <taxon>Eleutherengona</taxon>
        <taxon>Raphignathae</taxon>
        <taxon>Tetranychoidea</taxon>
        <taxon>Tetranychidae</taxon>
        <taxon>Tetranychus</taxon>
    </lineage>
</organism>
<evidence type="ECO:0000313" key="2">
    <source>
        <dbReference type="Proteomes" id="UP000015104"/>
    </source>
</evidence>
<proteinExistence type="predicted"/>
<reference evidence="1" key="2">
    <citation type="submission" date="2015-06" db="UniProtKB">
        <authorList>
            <consortium name="EnsemblMetazoa"/>
        </authorList>
    </citation>
    <scope>IDENTIFICATION</scope>
</reference>
<evidence type="ECO:0000313" key="1">
    <source>
        <dbReference type="EnsemblMetazoa" id="tetur35g00570.1"/>
    </source>
</evidence>
<keyword evidence="2" id="KW-1185">Reference proteome</keyword>
<accession>T1L382</accession>
<dbReference type="HOGENOM" id="CLU_1391853_0_0_1"/>
<reference evidence="2" key="1">
    <citation type="submission" date="2011-08" db="EMBL/GenBank/DDBJ databases">
        <authorList>
            <person name="Rombauts S."/>
        </authorList>
    </citation>
    <scope>NUCLEOTIDE SEQUENCE</scope>
    <source>
        <strain evidence="2">London</strain>
    </source>
</reference>
<name>T1L382_TETUR</name>
<dbReference type="AlphaFoldDB" id="T1L382"/>
<dbReference type="EnsemblMetazoa" id="tetur35g00570.1">
    <property type="protein sequence ID" value="tetur35g00570.1"/>
    <property type="gene ID" value="tetur35g00570"/>
</dbReference>